<sequence>MKKIAYKYMAIGMLGSAMLLNSCSKNFLNTTPETSISSAQAWTDGALSEAFVTNAYNGLGNGGWYEQELASLTDEAVFVHPGRNINIVNEGTLSPSNLGWVDDTYNWGLMYQYIRACNVSLENLKTATFPDTVLNNRLQGEAHFLRAYYYQQLLRYYGGVPLVAHSYGLNQDYSIARSSYADCVKFISADCDTAVGLLTGKKLVSGRATPVAALALKSRVLLYAASDLHDVPTAKAKSSVLSAYSNPELLGYVSGDRNARWQAAKDAAMAAINAANAAGNSGYMLNLGAPAAPAVATQNYISVAMGGGSKAPGVDAAAGNELIFVRQFAPAAYSGGPGTDGTSVGLDNGPNGYHNWSGNIPVQQLVDDYEMMDGTKFDWTNPVEAAHPYANRDPRFYASILYDGAPWKPRDKIGVTQDPANQIQTGYYETAPGVLTGGLDTRQSAIENWNASWSGYNMRKFIDPDPNIVDNNTRQFIPFPFIRYTELVFNYAEACIELGQYPEAQNWLNKIRFRAGMPAITLTGDALRQEYRNERRVELAFEEHRYHDARRWMIAPATLGRKLLFINVTGKLRPGQTALSPYKHDENVYSYTYVPYNDNGLENRTWLDKMYFRPLALDEVNKNQKLIQNPGY</sequence>
<evidence type="ECO:0000259" key="7">
    <source>
        <dbReference type="Pfam" id="PF07980"/>
    </source>
</evidence>
<dbReference type="eggNOG" id="COG1435">
    <property type="taxonomic scope" value="Bacteria"/>
</dbReference>
<dbReference type="InterPro" id="IPR033985">
    <property type="entry name" value="SusD-like_N"/>
</dbReference>
<evidence type="ECO:0000313" key="9">
    <source>
        <dbReference type="EMBL" id="AHF16126.1"/>
    </source>
</evidence>
<organism evidence="9 10">
    <name type="scientific">Niabella soli DSM 19437</name>
    <dbReference type="NCBI Taxonomy" id="929713"/>
    <lineage>
        <taxon>Bacteria</taxon>
        <taxon>Pseudomonadati</taxon>
        <taxon>Bacteroidota</taxon>
        <taxon>Chitinophagia</taxon>
        <taxon>Chitinophagales</taxon>
        <taxon>Chitinophagaceae</taxon>
        <taxon>Niabella</taxon>
    </lineage>
</organism>
<dbReference type="KEGG" id="nso:NIASO_15155"/>
<dbReference type="Proteomes" id="UP000003586">
    <property type="component" value="Chromosome"/>
</dbReference>
<dbReference type="EMBL" id="CP007035">
    <property type="protein sequence ID" value="AHF16126.1"/>
    <property type="molecule type" value="Genomic_DNA"/>
</dbReference>
<name>W0F447_9BACT</name>
<evidence type="ECO:0000256" key="6">
    <source>
        <dbReference type="SAM" id="SignalP"/>
    </source>
</evidence>
<evidence type="ECO:0000256" key="1">
    <source>
        <dbReference type="ARBA" id="ARBA00004442"/>
    </source>
</evidence>
<dbReference type="OrthoDB" id="5694214at2"/>
<proteinExistence type="inferred from homology"/>
<keyword evidence="4" id="KW-0472">Membrane</keyword>
<accession>W0F447</accession>
<comment type="subcellular location">
    <subcellularLocation>
        <location evidence="1">Cell outer membrane</location>
    </subcellularLocation>
</comment>
<dbReference type="RefSeq" id="WP_008586828.1">
    <property type="nucleotide sequence ID" value="NZ_CP007035.1"/>
</dbReference>
<evidence type="ECO:0000256" key="4">
    <source>
        <dbReference type="ARBA" id="ARBA00023136"/>
    </source>
</evidence>
<feature type="domain" description="RagB/SusD" evidence="7">
    <location>
        <begin position="320"/>
        <end position="632"/>
    </location>
</feature>
<comment type="similarity">
    <text evidence="2">Belongs to the SusD family.</text>
</comment>
<keyword evidence="3 6" id="KW-0732">Signal</keyword>
<feature type="signal peptide" evidence="6">
    <location>
        <begin position="1"/>
        <end position="19"/>
    </location>
</feature>
<dbReference type="Pfam" id="PF07980">
    <property type="entry name" value="SusD_RagB"/>
    <property type="match status" value="1"/>
</dbReference>
<evidence type="ECO:0000259" key="8">
    <source>
        <dbReference type="Pfam" id="PF14322"/>
    </source>
</evidence>
<dbReference type="Gene3D" id="1.25.40.390">
    <property type="match status" value="1"/>
</dbReference>
<dbReference type="GO" id="GO:0009279">
    <property type="term" value="C:cell outer membrane"/>
    <property type="evidence" value="ECO:0007669"/>
    <property type="project" value="UniProtKB-SubCell"/>
</dbReference>
<feature type="chain" id="PRO_5004788317" evidence="6">
    <location>
        <begin position="20"/>
        <end position="632"/>
    </location>
</feature>
<dbReference type="InterPro" id="IPR011990">
    <property type="entry name" value="TPR-like_helical_dom_sf"/>
</dbReference>
<reference evidence="9 10" key="1">
    <citation type="submission" date="2013-12" db="EMBL/GenBank/DDBJ databases">
        <authorList>
            <consortium name="DOE Joint Genome Institute"/>
            <person name="Eisen J."/>
            <person name="Huntemann M."/>
            <person name="Han J."/>
            <person name="Chen A."/>
            <person name="Kyrpides N."/>
            <person name="Mavromatis K."/>
            <person name="Markowitz V."/>
            <person name="Palaniappan K."/>
            <person name="Ivanova N."/>
            <person name="Schaumberg A."/>
            <person name="Pati A."/>
            <person name="Liolios K."/>
            <person name="Nordberg H.P."/>
            <person name="Cantor M.N."/>
            <person name="Hua S.X."/>
            <person name="Woyke T."/>
        </authorList>
    </citation>
    <scope>NUCLEOTIDE SEQUENCE [LARGE SCALE GENOMIC DNA]</scope>
    <source>
        <strain evidence="10">DSM 19437</strain>
    </source>
</reference>
<protein>
    <submittedName>
        <fullName evidence="9">Carbohydrate-binding protein SusD</fullName>
    </submittedName>
</protein>
<dbReference type="HOGENOM" id="CLU_015553_0_3_10"/>
<dbReference type="AlphaFoldDB" id="W0F447"/>
<keyword evidence="10" id="KW-1185">Reference proteome</keyword>
<evidence type="ECO:0000256" key="5">
    <source>
        <dbReference type="ARBA" id="ARBA00023237"/>
    </source>
</evidence>
<gene>
    <name evidence="9" type="ORF">NIASO_15155</name>
</gene>
<dbReference type="InterPro" id="IPR012944">
    <property type="entry name" value="SusD_RagB_dom"/>
</dbReference>
<feature type="domain" description="SusD-like N-terminal" evidence="8">
    <location>
        <begin position="27"/>
        <end position="222"/>
    </location>
</feature>
<evidence type="ECO:0000256" key="2">
    <source>
        <dbReference type="ARBA" id="ARBA00006275"/>
    </source>
</evidence>
<evidence type="ECO:0000256" key="3">
    <source>
        <dbReference type="ARBA" id="ARBA00022729"/>
    </source>
</evidence>
<dbReference type="Pfam" id="PF14322">
    <property type="entry name" value="SusD-like_3"/>
    <property type="match status" value="1"/>
</dbReference>
<keyword evidence="5" id="KW-0998">Cell outer membrane</keyword>
<dbReference type="STRING" id="929713.NIASO_15155"/>
<evidence type="ECO:0000313" key="10">
    <source>
        <dbReference type="Proteomes" id="UP000003586"/>
    </source>
</evidence>
<dbReference type="SUPFAM" id="SSF48452">
    <property type="entry name" value="TPR-like"/>
    <property type="match status" value="1"/>
</dbReference>